<organism evidence="2">
    <name type="scientific">Phaffia rhodozyma</name>
    <name type="common">Yeast</name>
    <name type="synonym">Xanthophyllomyces dendrorhous</name>
    <dbReference type="NCBI Taxonomy" id="264483"/>
    <lineage>
        <taxon>Eukaryota</taxon>
        <taxon>Fungi</taxon>
        <taxon>Dikarya</taxon>
        <taxon>Basidiomycota</taxon>
        <taxon>Agaricomycotina</taxon>
        <taxon>Tremellomycetes</taxon>
        <taxon>Cystofilobasidiales</taxon>
        <taxon>Mrakiaceae</taxon>
        <taxon>Phaffia</taxon>
    </lineage>
</organism>
<feature type="compositionally biased region" description="Basic and acidic residues" evidence="1">
    <location>
        <begin position="251"/>
        <end position="261"/>
    </location>
</feature>
<feature type="region of interest" description="Disordered" evidence="1">
    <location>
        <begin position="214"/>
        <end position="294"/>
    </location>
</feature>
<proteinExistence type="predicted"/>
<accession>A0A0F7SIE1</accession>
<dbReference type="AlphaFoldDB" id="A0A0F7SIE1"/>
<name>A0A0F7SIE1_PHARH</name>
<feature type="compositionally biased region" description="Basic and acidic residues" evidence="1">
    <location>
        <begin position="276"/>
        <end position="287"/>
    </location>
</feature>
<dbReference type="PANTHER" id="PTHR21521">
    <property type="entry name" value="AMUN, ISOFORM A"/>
    <property type="match status" value="1"/>
</dbReference>
<protein>
    <submittedName>
        <fullName evidence="2">Uncharacterized protein</fullName>
    </submittedName>
</protein>
<evidence type="ECO:0000256" key="1">
    <source>
        <dbReference type="SAM" id="MobiDB-lite"/>
    </source>
</evidence>
<dbReference type="PANTHER" id="PTHR21521:SF0">
    <property type="entry name" value="AMUN, ISOFORM A"/>
    <property type="match status" value="1"/>
</dbReference>
<evidence type="ECO:0000313" key="2">
    <source>
        <dbReference type="EMBL" id="CDZ97099.1"/>
    </source>
</evidence>
<feature type="compositionally biased region" description="Basic and acidic residues" evidence="1">
    <location>
        <begin position="222"/>
        <end position="232"/>
    </location>
</feature>
<dbReference type="EMBL" id="LN483167">
    <property type="protein sequence ID" value="CDZ97099.1"/>
    <property type="molecule type" value="Genomic_DNA"/>
</dbReference>
<sequence>MNHSSTLSPAKISPRLSSICERLAAQSSKIPLSRYFDLYTETHRAIPRTILDRNPPYMTQRELVIVMDAKLTFGVNRPALKGMIAKLTEDSVVEASKRAFQILSRKAGSIPIDDISLFKDAMKTLCVLRGVGPATASLVLSLISSDVPFFSDEAAVFVIKPKGGRKGLKYTAPEYWAFFKGVREECLKAGGEIKPREWERSTWANAVLEGDEDEVNVRKRPLKDAVENRSDSDSNGGDDEGSFRERKKAKKEVETDTEKDISNPSENINDFGSPEQSRRSVDSEPNLRRSRRRR</sequence>
<reference evidence="2" key="1">
    <citation type="submission" date="2014-08" db="EMBL/GenBank/DDBJ databases">
        <authorList>
            <person name="Sharma Rahul"/>
            <person name="Thines Marco"/>
        </authorList>
    </citation>
    <scope>NUCLEOTIDE SEQUENCE</scope>
</reference>